<accession>A0A8S1GYY9</accession>
<name>A0A8S1GYY9_9PELO</name>
<dbReference type="AlphaFoldDB" id="A0A8S1GYY9"/>
<evidence type="ECO:0000313" key="1">
    <source>
        <dbReference type="EMBL" id="CAD6188699.1"/>
    </source>
</evidence>
<sequence>MIIHLGSRRPSIKVASERFLGSRVLEKLYEAENRFSQACDRTKNATNLPYQQYPNKRNCLSHLQTLNSSLLTGSQPLSSASDSVNCRFASLLHLRVSKKCHQTAKIEALEAEKQLVSRTMAVSPNVMPSEQSLGKPNDSPRVFNWPSVFLFSR</sequence>
<evidence type="ECO:0000313" key="2">
    <source>
        <dbReference type="Proteomes" id="UP000835052"/>
    </source>
</evidence>
<organism evidence="1 2">
    <name type="scientific">Caenorhabditis auriculariae</name>
    <dbReference type="NCBI Taxonomy" id="2777116"/>
    <lineage>
        <taxon>Eukaryota</taxon>
        <taxon>Metazoa</taxon>
        <taxon>Ecdysozoa</taxon>
        <taxon>Nematoda</taxon>
        <taxon>Chromadorea</taxon>
        <taxon>Rhabditida</taxon>
        <taxon>Rhabditina</taxon>
        <taxon>Rhabditomorpha</taxon>
        <taxon>Rhabditoidea</taxon>
        <taxon>Rhabditidae</taxon>
        <taxon>Peloderinae</taxon>
        <taxon>Caenorhabditis</taxon>
    </lineage>
</organism>
<dbReference type="Proteomes" id="UP000835052">
    <property type="component" value="Unassembled WGS sequence"/>
</dbReference>
<comment type="caution">
    <text evidence="1">The sequence shown here is derived from an EMBL/GenBank/DDBJ whole genome shotgun (WGS) entry which is preliminary data.</text>
</comment>
<reference evidence="1" key="1">
    <citation type="submission" date="2020-10" db="EMBL/GenBank/DDBJ databases">
        <authorList>
            <person name="Kikuchi T."/>
        </authorList>
    </citation>
    <scope>NUCLEOTIDE SEQUENCE</scope>
    <source>
        <strain evidence="1">NKZ352</strain>
    </source>
</reference>
<proteinExistence type="predicted"/>
<keyword evidence="2" id="KW-1185">Reference proteome</keyword>
<dbReference type="EMBL" id="CAJGYM010000009">
    <property type="protein sequence ID" value="CAD6188699.1"/>
    <property type="molecule type" value="Genomic_DNA"/>
</dbReference>
<gene>
    <name evidence="1" type="ORF">CAUJ_LOCUS4618</name>
</gene>
<protein>
    <submittedName>
        <fullName evidence="1">Uncharacterized protein</fullName>
    </submittedName>
</protein>